<dbReference type="CDD" id="cd06260">
    <property type="entry name" value="DUF820-like"/>
    <property type="match status" value="1"/>
</dbReference>
<reference evidence="3 4" key="1">
    <citation type="journal article" date="2010" name="Stand. Genomic Sci.">
        <title>Complete genome sequence of Meiothermus silvanus type strain (VI-R2).</title>
        <authorList>
            <person name="Sikorski J."/>
            <person name="Tindall B.J."/>
            <person name="Lowry S."/>
            <person name="Lucas S."/>
            <person name="Nolan M."/>
            <person name="Copeland A."/>
            <person name="Glavina Del Rio T."/>
            <person name="Tice H."/>
            <person name="Cheng J.F."/>
            <person name="Han C."/>
            <person name="Pitluck S."/>
            <person name="Liolios K."/>
            <person name="Ivanova N."/>
            <person name="Mavromatis K."/>
            <person name="Mikhailova N."/>
            <person name="Pati A."/>
            <person name="Goodwin L."/>
            <person name="Chen A."/>
            <person name="Palaniappan K."/>
            <person name="Land M."/>
            <person name="Hauser L."/>
            <person name="Chang Y.J."/>
            <person name="Jeffries C.D."/>
            <person name="Rohde M."/>
            <person name="Goker M."/>
            <person name="Woyke T."/>
            <person name="Bristow J."/>
            <person name="Eisen J.A."/>
            <person name="Markowitz V."/>
            <person name="Hugenholtz P."/>
            <person name="Kyrpides N.C."/>
            <person name="Klenk H.P."/>
            <person name="Lapidus A."/>
        </authorList>
    </citation>
    <scope>NUCLEOTIDE SEQUENCE [LARGE SCALE GENOMIC DNA]</scope>
    <source>
        <strain evidence="4">ATCC 700542 / DSM 9946 / VI-R2</strain>
    </source>
</reference>
<dbReference type="OrthoDB" id="9808428at2"/>
<dbReference type="RefSeq" id="WP_013157387.1">
    <property type="nucleotide sequence ID" value="NC_014212.1"/>
</dbReference>
<dbReference type="SUPFAM" id="SSF52980">
    <property type="entry name" value="Restriction endonuclease-like"/>
    <property type="match status" value="1"/>
</dbReference>
<dbReference type="PANTHER" id="PTHR36558:SF1">
    <property type="entry name" value="RESTRICTION ENDONUCLEASE DOMAIN-CONTAINING PROTEIN-RELATED"/>
    <property type="match status" value="1"/>
</dbReference>
<dbReference type="PANTHER" id="PTHR36558">
    <property type="entry name" value="GLR1098 PROTEIN"/>
    <property type="match status" value="1"/>
</dbReference>
<dbReference type="InterPro" id="IPR012296">
    <property type="entry name" value="Nuclease_put_TT1808"/>
</dbReference>
<name>D7BC06_ALLS1</name>
<keyword evidence="4" id="KW-1185">Reference proteome</keyword>
<sequence length="203" mass="22952">MGEAAKVLARLTFEEYLALEEKAPHKHELVDGVMYAMAGASDRHNGVVMNLAARLWQAARGKGCRVYASAMKLKINDGRSYYPDVMVVCTDDPHPYYKESPCLIVEVLSETTEAVDRREKLEHYRRIPSVQAYLLVDSRARRVEGYYRQGEQWLYTDALGMGEVSVPGPPLRLSLDEIYEGLDVPDRLPEDPDAEPGQTHVRL</sequence>
<dbReference type="EMBL" id="CP002042">
    <property type="protein sequence ID" value="ADH62802.1"/>
    <property type="molecule type" value="Genomic_DNA"/>
</dbReference>
<accession>D7BC06</accession>
<organism evidence="3 4">
    <name type="scientific">Allomeiothermus silvanus (strain ATCC 700542 / DSM 9946 / NBRC 106475 / NCIMB 13440 / VI-R2)</name>
    <name type="common">Thermus silvanus</name>
    <dbReference type="NCBI Taxonomy" id="526227"/>
    <lineage>
        <taxon>Bacteria</taxon>
        <taxon>Thermotogati</taxon>
        <taxon>Deinococcota</taxon>
        <taxon>Deinococci</taxon>
        <taxon>Thermales</taxon>
        <taxon>Thermaceae</taxon>
        <taxon>Allomeiothermus</taxon>
    </lineage>
</organism>
<dbReference type="STRING" id="526227.Mesil_0890"/>
<evidence type="ECO:0000313" key="4">
    <source>
        <dbReference type="Proteomes" id="UP000001916"/>
    </source>
</evidence>
<dbReference type="InterPro" id="IPR008538">
    <property type="entry name" value="Uma2"/>
</dbReference>
<dbReference type="Proteomes" id="UP000001916">
    <property type="component" value="Chromosome"/>
</dbReference>
<feature type="domain" description="Putative restriction endonuclease" evidence="2">
    <location>
        <begin position="13"/>
        <end position="172"/>
    </location>
</feature>
<evidence type="ECO:0000256" key="1">
    <source>
        <dbReference type="SAM" id="MobiDB-lite"/>
    </source>
</evidence>
<dbReference type="InterPro" id="IPR011335">
    <property type="entry name" value="Restrct_endonuc-II-like"/>
</dbReference>
<dbReference type="eggNOG" id="COG4636">
    <property type="taxonomic scope" value="Bacteria"/>
</dbReference>
<dbReference type="KEGG" id="msv:Mesil_0890"/>
<evidence type="ECO:0000259" key="2">
    <source>
        <dbReference type="Pfam" id="PF05685"/>
    </source>
</evidence>
<proteinExistence type="predicted"/>
<gene>
    <name evidence="3" type="ordered locus">Mesil_0890</name>
</gene>
<evidence type="ECO:0000313" key="3">
    <source>
        <dbReference type="EMBL" id="ADH62802.1"/>
    </source>
</evidence>
<dbReference type="AlphaFoldDB" id="D7BC06"/>
<feature type="region of interest" description="Disordered" evidence="1">
    <location>
        <begin position="184"/>
        <end position="203"/>
    </location>
</feature>
<protein>
    <recommendedName>
        <fullName evidence="2">Putative restriction endonuclease domain-containing protein</fullName>
    </recommendedName>
</protein>
<dbReference type="HOGENOM" id="CLU_076312_6_0_0"/>
<dbReference type="Gene3D" id="3.90.1570.10">
    <property type="entry name" value="tt1808, chain A"/>
    <property type="match status" value="1"/>
</dbReference>
<dbReference type="Pfam" id="PF05685">
    <property type="entry name" value="Uma2"/>
    <property type="match status" value="1"/>
</dbReference>